<proteinExistence type="inferred from homology"/>
<evidence type="ECO:0000313" key="7">
    <source>
        <dbReference type="EMBL" id="GCC21597.1"/>
    </source>
</evidence>
<feature type="transmembrane region" description="Helical" evidence="6">
    <location>
        <begin position="81"/>
        <end position="108"/>
    </location>
</feature>
<gene>
    <name evidence="7" type="ORF">chiPu_0020071</name>
</gene>
<dbReference type="PANTHER" id="PTHR23320">
    <property type="entry name" value="MEMBRANE-SPANNING 4-DOMAINS SUBFAMILY A MS4A -RELATED"/>
    <property type="match status" value="1"/>
</dbReference>
<keyword evidence="5 6" id="KW-0472">Membrane</keyword>
<feature type="transmembrane region" description="Helical" evidence="6">
    <location>
        <begin position="159"/>
        <end position="186"/>
    </location>
</feature>
<keyword evidence="3 6" id="KW-0812">Transmembrane</keyword>
<dbReference type="InterPro" id="IPR007237">
    <property type="entry name" value="CD20-like"/>
</dbReference>
<evidence type="ECO:0000256" key="6">
    <source>
        <dbReference type="SAM" id="Phobius"/>
    </source>
</evidence>
<keyword evidence="8" id="KW-1185">Reference proteome</keyword>
<protein>
    <submittedName>
        <fullName evidence="7">Uncharacterized protein</fullName>
    </submittedName>
</protein>
<name>A0A401RTX3_CHIPU</name>
<evidence type="ECO:0000256" key="2">
    <source>
        <dbReference type="ARBA" id="ARBA00009565"/>
    </source>
</evidence>
<comment type="caution">
    <text evidence="7">The sequence shown here is derived from an EMBL/GenBank/DDBJ whole genome shotgun (WGS) entry which is preliminary data.</text>
</comment>
<sequence length="202" mass="22701">MAETAGLTGSRFGLDTKSLTQLPEYRNISTLYLDIVEEESDCLRIVNSFFSREMKIFGITEIMIGITQVVFSISLNFTESYIFAVLIGIPWWTGVLFIIAGSLVVDIINTANIHLKQAIIVMHIVSCIAAVVGTGVYFVTLNLMEPLTSSFYFLGPLMLVFFLLLLCFLECIIAFFVLFLHCSVLIQSVHARRSQLHFQSPR</sequence>
<dbReference type="EMBL" id="BEZZ01002332">
    <property type="protein sequence ID" value="GCC21597.1"/>
    <property type="molecule type" value="Genomic_DNA"/>
</dbReference>
<evidence type="ECO:0000256" key="5">
    <source>
        <dbReference type="ARBA" id="ARBA00023136"/>
    </source>
</evidence>
<accession>A0A401RTX3</accession>
<feature type="transmembrane region" description="Helical" evidence="6">
    <location>
        <begin position="120"/>
        <end position="139"/>
    </location>
</feature>
<dbReference type="Proteomes" id="UP000287033">
    <property type="component" value="Unassembled WGS sequence"/>
</dbReference>
<feature type="transmembrane region" description="Helical" evidence="6">
    <location>
        <begin position="56"/>
        <end position="75"/>
    </location>
</feature>
<evidence type="ECO:0000256" key="4">
    <source>
        <dbReference type="ARBA" id="ARBA00022989"/>
    </source>
</evidence>
<dbReference type="OrthoDB" id="10071849at2759"/>
<evidence type="ECO:0000256" key="3">
    <source>
        <dbReference type="ARBA" id="ARBA00022692"/>
    </source>
</evidence>
<keyword evidence="4 6" id="KW-1133">Transmembrane helix</keyword>
<evidence type="ECO:0000256" key="1">
    <source>
        <dbReference type="ARBA" id="ARBA00004141"/>
    </source>
</evidence>
<comment type="similarity">
    <text evidence="2">Belongs to the MS4A family.</text>
</comment>
<dbReference type="PANTHER" id="PTHR23320:SF130">
    <property type="entry name" value="TRANSMEMBRANE PROTEIN 212"/>
    <property type="match status" value="1"/>
</dbReference>
<dbReference type="STRING" id="137246.A0A401RTX3"/>
<dbReference type="GO" id="GO:0016020">
    <property type="term" value="C:membrane"/>
    <property type="evidence" value="ECO:0007669"/>
    <property type="project" value="UniProtKB-SubCell"/>
</dbReference>
<dbReference type="InterPro" id="IPR030417">
    <property type="entry name" value="MS4A"/>
</dbReference>
<dbReference type="Pfam" id="PF04103">
    <property type="entry name" value="CD20"/>
    <property type="match status" value="1"/>
</dbReference>
<comment type="subcellular location">
    <subcellularLocation>
        <location evidence="1">Membrane</location>
        <topology evidence="1">Multi-pass membrane protein</topology>
    </subcellularLocation>
</comment>
<organism evidence="7 8">
    <name type="scientific">Chiloscyllium punctatum</name>
    <name type="common">Brownbanded bambooshark</name>
    <name type="synonym">Hemiscyllium punctatum</name>
    <dbReference type="NCBI Taxonomy" id="137246"/>
    <lineage>
        <taxon>Eukaryota</taxon>
        <taxon>Metazoa</taxon>
        <taxon>Chordata</taxon>
        <taxon>Craniata</taxon>
        <taxon>Vertebrata</taxon>
        <taxon>Chondrichthyes</taxon>
        <taxon>Elasmobranchii</taxon>
        <taxon>Galeomorphii</taxon>
        <taxon>Galeoidea</taxon>
        <taxon>Orectolobiformes</taxon>
        <taxon>Hemiscylliidae</taxon>
        <taxon>Chiloscyllium</taxon>
    </lineage>
</organism>
<evidence type="ECO:0000313" key="8">
    <source>
        <dbReference type="Proteomes" id="UP000287033"/>
    </source>
</evidence>
<dbReference type="AlphaFoldDB" id="A0A401RTX3"/>
<reference evidence="7 8" key="1">
    <citation type="journal article" date="2018" name="Nat. Ecol. Evol.">
        <title>Shark genomes provide insights into elasmobranch evolution and the origin of vertebrates.</title>
        <authorList>
            <person name="Hara Y"/>
            <person name="Yamaguchi K"/>
            <person name="Onimaru K"/>
            <person name="Kadota M"/>
            <person name="Koyanagi M"/>
            <person name="Keeley SD"/>
            <person name="Tatsumi K"/>
            <person name="Tanaka K"/>
            <person name="Motone F"/>
            <person name="Kageyama Y"/>
            <person name="Nozu R"/>
            <person name="Adachi N"/>
            <person name="Nishimura O"/>
            <person name="Nakagawa R"/>
            <person name="Tanegashima C"/>
            <person name="Kiyatake I"/>
            <person name="Matsumoto R"/>
            <person name="Murakumo K"/>
            <person name="Nishida K"/>
            <person name="Terakita A"/>
            <person name="Kuratani S"/>
            <person name="Sato K"/>
            <person name="Hyodo S Kuraku.S."/>
        </authorList>
    </citation>
    <scope>NUCLEOTIDE SEQUENCE [LARGE SCALE GENOMIC DNA]</scope>
</reference>